<comment type="caution">
    <text evidence="1">The sequence shown here is derived from an EMBL/GenBank/DDBJ whole genome shotgun (WGS) entry which is preliminary data.</text>
</comment>
<organism evidence="1 2">
    <name type="scientific">Streptomyces vulcanius</name>
    <dbReference type="NCBI Taxonomy" id="1441876"/>
    <lineage>
        <taxon>Bacteria</taxon>
        <taxon>Bacillati</taxon>
        <taxon>Actinomycetota</taxon>
        <taxon>Actinomycetes</taxon>
        <taxon>Kitasatosporales</taxon>
        <taxon>Streptomycetaceae</taxon>
        <taxon>Streptomyces</taxon>
    </lineage>
</organism>
<reference evidence="2" key="1">
    <citation type="journal article" date="2019" name="Int. J. Syst. Evol. Microbiol.">
        <title>The Global Catalogue of Microorganisms (GCM) 10K type strain sequencing project: providing services to taxonomists for standard genome sequencing and annotation.</title>
        <authorList>
            <consortium name="The Broad Institute Genomics Platform"/>
            <consortium name="The Broad Institute Genome Sequencing Center for Infectious Disease"/>
            <person name="Wu L."/>
            <person name="Ma J."/>
        </authorList>
    </citation>
    <scope>NUCLEOTIDE SEQUENCE [LARGE SCALE GENOMIC DNA]</scope>
    <source>
        <strain evidence="2">CGMCC 4.7177</strain>
    </source>
</reference>
<sequence>MIDLSTDRVVLLKAVRRKKFTLERDPALTTREVVQMTDGSVWSIAYRRPEYWYHNPRTPLAVAFRMRGGFDDGVAFVRHMDAANITGEMAEVSA</sequence>
<evidence type="ECO:0000313" key="1">
    <source>
        <dbReference type="EMBL" id="MFC4501773.1"/>
    </source>
</evidence>
<proteinExistence type="predicted"/>
<evidence type="ECO:0000313" key="2">
    <source>
        <dbReference type="Proteomes" id="UP001595839"/>
    </source>
</evidence>
<accession>A0ABV9APG6</accession>
<dbReference type="RefSeq" id="WP_381173706.1">
    <property type="nucleotide sequence ID" value="NZ_JBHSFK010000012.1"/>
</dbReference>
<name>A0ABV9APG6_9ACTN</name>
<dbReference type="Proteomes" id="UP001595839">
    <property type="component" value="Unassembled WGS sequence"/>
</dbReference>
<gene>
    <name evidence="1" type="ORF">ACFPIH_19935</name>
</gene>
<protein>
    <submittedName>
        <fullName evidence="1">Uncharacterized protein</fullName>
    </submittedName>
</protein>
<dbReference type="EMBL" id="JBHSFK010000012">
    <property type="protein sequence ID" value="MFC4501773.1"/>
    <property type="molecule type" value="Genomic_DNA"/>
</dbReference>
<keyword evidence="2" id="KW-1185">Reference proteome</keyword>